<keyword evidence="4" id="KW-1185">Reference proteome</keyword>
<evidence type="ECO:0000313" key="3">
    <source>
        <dbReference type="EMBL" id="GGI55063.1"/>
    </source>
</evidence>
<dbReference type="Gene3D" id="1.20.1270.180">
    <property type="match status" value="1"/>
</dbReference>
<dbReference type="AlphaFoldDB" id="A0A8J3F6P4"/>
<comment type="caution">
    <text evidence="3">The sequence shown here is derived from an EMBL/GenBank/DDBJ whole genome shotgun (WGS) entry which is preliminary data.</text>
</comment>
<dbReference type="InterPro" id="IPR009739">
    <property type="entry name" value="LprI-like_N"/>
</dbReference>
<proteinExistence type="predicted"/>
<evidence type="ECO:0000256" key="1">
    <source>
        <dbReference type="SAM" id="SignalP"/>
    </source>
</evidence>
<accession>A0A8J3F6P4</accession>
<evidence type="ECO:0000259" key="2">
    <source>
        <dbReference type="Pfam" id="PF07007"/>
    </source>
</evidence>
<feature type="chain" id="PRO_5035263900" description="Lysozyme inhibitor LprI-like N-terminal domain-containing protein" evidence="1">
    <location>
        <begin position="29"/>
        <end position="138"/>
    </location>
</feature>
<organism evidence="3 4">
    <name type="scientific">Oxalicibacterium solurbis</name>
    <dbReference type="NCBI Taxonomy" id="69280"/>
    <lineage>
        <taxon>Bacteria</taxon>
        <taxon>Pseudomonadati</taxon>
        <taxon>Pseudomonadota</taxon>
        <taxon>Betaproteobacteria</taxon>
        <taxon>Burkholderiales</taxon>
        <taxon>Oxalobacteraceae</taxon>
        <taxon>Oxalicibacterium</taxon>
    </lineage>
</organism>
<name>A0A8J3F6P4_9BURK</name>
<dbReference type="Proteomes" id="UP000627205">
    <property type="component" value="Unassembled WGS sequence"/>
</dbReference>
<feature type="domain" description="Lysozyme inhibitor LprI-like N-terminal" evidence="2">
    <location>
        <begin position="37"/>
        <end position="127"/>
    </location>
</feature>
<dbReference type="PANTHER" id="PTHR39176">
    <property type="entry name" value="PERIPLASMIC PROTEIN-RELATED"/>
    <property type="match status" value="1"/>
</dbReference>
<reference evidence="3" key="1">
    <citation type="journal article" date="2014" name="Int. J. Syst. Evol. Microbiol.">
        <title>Complete genome sequence of Corynebacterium casei LMG S-19264T (=DSM 44701T), isolated from a smear-ripened cheese.</title>
        <authorList>
            <consortium name="US DOE Joint Genome Institute (JGI-PGF)"/>
            <person name="Walter F."/>
            <person name="Albersmeier A."/>
            <person name="Kalinowski J."/>
            <person name="Ruckert C."/>
        </authorList>
    </citation>
    <scope>NUCLEOTIDE SEQUENCE</scope>
    <source>
        <strain evidence="3">CCM 7664</strain>
    </source>
</reference>
<keyword evidence="1" id="KW-0732">Signal</keyword>
<evidence type="ECO:0000313" key="4">
    <source>
        <dbReference type="Proteomes" id="UP000627205"/>
    </source>
</evidence>
<feature type="signal peptide" evidence="1">
    <location>
        <begin position="1"/>
        <end position="28"/>
    </location>
</feature>
<dbReference type="Pfam" id="PF07007">
    <property type="entry name" value="LprI"/>
    <property type="match status" value="1"/>
</dbReference>
<gene>
    <name evidence="3" type="ORF">GCM10011430_22370</name>
</gene>
<sequence length="138" mass="15481">MHIAMRMVTVVIGLAAAAAVSAQTPAGAQQSQAMQDCDKNQQTMNLCAQQRYDKADAALNRTYNRNLKAQPDEAAQQRLREAQRAWISYRDKDCAVEAGPRETSGSIWPLQYYGCLERHTMRRTMELQQQACGIEGCR</sequence>
<dbReference type="RefSeq" id="WP_229724083.1">
    <property type="nucleotide sequence ID" value="NZ_BMDP01000003.1"/>
</dbReference>
<reference evidence="3" key="2">
    <citation type="submission" date="2020-09" db="EMBL/GenBank/DDBJ databases">
        <authorList>
            <person name="Sun Q."/>
            <person name="Sedlacek I."/>
        </authorList>
    </citation>
    <scope>NUCLEOTIDE SEQUENCE</scope>
    <source>
        <strain evidence="3">CCM 7664</strain>
    </source>
</reference>
<dbReference type="EMBL" id="BMDP01000003">
    <property type="protein sequence ID" value="GGI55063.1"/>
    <property type="molecule type" value="Genomic_DNA"/>
</dbReference>
<dbReference type="PANTHER" id="PTHR39176:SF1">
    <property type="entry name" value="PERIPLASMIC PROTEIN"/>
    <property type="match status" value="1"/>
</dbReference>
<protein>
    <recommendedName>
        <fullName evidence="2">Lysozyme inhibitor LprI-like N-terminal domain-containing protein</fullName>
    </recommendedName>
</protein>